<dbReference type="Proteomes" id="UP000189055">
    <property type="component" value="Chromosome"/>
</dbReference>
<evidence type="ECO:0000313" key="1">
    <source>
        <dbReference type="EMBL" id="AQT04446.1"/>
    </source>
</evidence>
<dbReference type="AlphaFoldDB" id="A0A1U9LDD2"/>
<sequence length="108" mass="12343">MFSAHSPLAGPVSTPCAHFVKFYEQNNREFVVVYYEACLAFVSGWNFIHKNNPEKRIPLGQDSEAVTNEDIVFLYGYCKSFPRNKFALACCALMNMRSGKIHKVPRFT</sequence>
<dbReference type="EMBL" id="CP014687">
    <property type="protein sequence ID" value="AQT04446.1"/>
    <property type="molecule type" value="Genomic_DNA"/>
</dbReference>
<reference evidence="1 2" key="1">
    <citation type="submission" date="2016-03" db="EMBL/GenBank/DDBJ databases">
        <title>Acetic acid bacteria sequencing.</title>
        <authorList>
            <person name="Brandt J."/>
            <person name="Jakob F."/>
            <person name="Vogel R.F."/>
        </authorList>
    </citation>
    <scope>NUCLEOTIDE SEQUENCE [LARGE SCALE GENOMIC DNA]</scope>
    <source>
        <strain evidence="1 2">TMW2.1084</strain>
    </source>
</reference>
<name>A0A1U9LDD2_9PROT</name>
<evidence type="ECO:0000313" key="2">
    <source>
        <dbReference type="Proteomes" id="UP000189055"/>
    </source>
</evidence>
<organism evidence="1 2">
    <name type="scientific">Acetobacter persici</name>
    <dbReference type="NCBI Taxonomy" id="1076596"/>
    <lineage>
        <taxon>Bacteria</taxon>
        <taxon>Pseudomonadati</taxon>
        <taxon>Pseudomonadota</taxon>
        <taxon>Alphaproteobacteria</taxon>
        <taxon>Acetobacterales</taxon>
        <taxon>Acetobacteraceae</taxon>
        <taxon>Acetobacter</taxon>
    </lineage>
</organism>
<protein>
    <submittedName>
        <fullName evidence="1">Uncharacterized protein</fullName>
    </submittedName>
</protein>
<proteinExistence type="predicted"/>
<accession>A0A1U9LDD2</accession>
<gene>
    <name evidence="1" type="ORF">A0U91_05065</name>
</gene>
<dbReference type="KEGG" id="aper:A0U91_05065"/>